<dbReference type="InterPro" id="IPR036388">
    <property type="entry name" value="WH-like_DNA-bd_sf"/>
</dbReference>
<dbReference type="EMBL" id="JALGAR010000002">
    <property type="protein sequence ID" value="MCI4658088.1"/>
    <property type="molecule type" value="Genomic_DNA"/>
</dbReference>
<name>A0AA41UF27_9MICO</name>
<reference evidence="2" key="1">
    <citation type="submission" date="2022-03" db="EMBL/GenBank/DDBJ databases">
        <title>Cryobacterium sp. nov. strain ZS14-85, isolated from Antarctic soil.</title>
        <authorList>
            <person name="Li J."/>
            <person name="Niu G."/>
        </authorList>
    </citation>
    <scope>NUCLEOTIDE SEQUENCE</scope>
    <source>
        <strain evidence="2">ZS14-85</strain>
    </source>
</reference>
<dbReference type="PRINTS" id="PR00598">
    <property type="entry name" value="HTHMARR"/>
</dbReference>
<evidence type="ECO:0000313" key="3">
    <source>
        <dbReference type="Proteomes" id="UP001165341"/>
    </source>
</evidence>
<dbReference type="AlphaFoldDB" id="A0AA41UF27"/>
<keyword evidence="3" id="KW-1185">Reference proteome</keyword>
<evidence type="ECO:0000259" key="1">
    <source>
        <dbReference type="PROSITE" id="PS50995"/>
    </source>
</evidence>
<dbReference type="SMART" id="SM00347">
    <property type="entry name" value="HTH_MARR"/>
    <property type="match status" value="1"/>
</dbReference>
<dbReference type="GO" id="GO:0003700">
    <property type="term" value="F:DNA-binding transcription factor activity"/>
    <property type="evidence" value="ECO:0007669"/>
    <property type="project" value="InterPro"/>
</dbReference>
<evidence type="ECO:0000313" key="2">
    <source>
        <dbReference type="EMBL" id="MCI4658088.1"/>
    </source>
</evidence>
<dbReference type="PROSITE" id="PS50995">
    <property type="entry name" value="HTH_MARR_2"/>
    <property type="match status" value="1"/>
</dbReference>
<organism evidence="2 3">
    <name type="scientific">Cryobacterium zhongshanensis</name>
    <dbReference type="NCBI Taxonomy" id="2928153"/>
    <lineage>
        <taxon>Bacteria</taxon>
        <taxon>Bacillati</taxon>
        <taxon>Actinomycetota</taxon>
        <taxon>Actinomycetes</taxon>
        <taxon>Micrococcales</taxon>
        <taxon>Microbacteriaceae</taxon>
        <taxon>Cryobacterium</taxon>
    </lineage>
</organism>
<comment type="caution">
    <text evidence="2">The sequence shown here is derived from an EMBL/GenBank/DDBJ whole genome shotgun (WGS) entry which is preliminary data.</text>
</comment>
<dbReference type="RefSeq" id="WP_243011871.1">
    <property type="nucleotide sequence ID" value="NZ_JALGAR010000002.1"/>
</dbReference>
<protein>
    <submittedName>
        <fullName evidence="2">MarR family transcriptional regulator</fullName>
    </submittedName>
</protein>
<dbReference type="InterPro" id="IPR039422">
    <property type="entry name" value="MarR/SlyA-like"/>
</dbReference>
<feature type="domain" description="HTH marR-type" evidence="1">
    <location>
        <begin position="8"/>
        <end position="142"/>
    </location>
</feature>
<dbReference type="Proteomes" id="UP001165341">
    <property type="component" value="Unassembled WGS sequence"/>
</dbReference>
<dbReference type="PANTHER" id="PTHR33164">
    <property type="entry name" value="TRANSCRIPTIONAL REGULATOR, MARR FAMILY"/>
    <property type="match status" value="1"/>
</dbReference>
<dbReference type="InterPro" id="IPR036390">
    <property type="entry name" value="WH_DNA-bd_sf"/>
</dbReference>
<dbReference type="Pfam" id="PF12802">
    <property type="entry name" value="MarR_2"/>
    <property type="match status" value="1"/>
</dbReference>
<dbReference type="SUPFAM" id="SSF46785">
    <property type="entry name" value="Winged helix' DNA-binding domain"/>
    <property type="match status" value="1"/>
</dbReference>
<proteinExistence type="predicted"/>
<sequence length="158" mass="17788">MSSETRLANEAWEAMFRAQVALLRTFGADDVWIEVSQNEYDVLYTLSKSANGMSMVEINRGILMTQAGISRLVARLETRGLLERCVDDHDRRAVRMVLTPDGARIQKVVGRRHASAVASTMTRALSHEQLEQLRDISRTITSAIHPTHTDQESPRIRA</sequence>
<dbReference type="Gene3D" id="1.10.10.10">
    <property type="entry name" value="Winged helix-like DNA-binding domain superfamily/Winged helix DNA-binding domain"/>
    <property type="match status" value="1"/>
</dbReference>
<gene>
    <name evidence="2" type="ORF">MQH31_09755</name>
</gene>
<dbReference type="PANTHER" id="PTHR33164:SF43">
    <property type="entry name" value="HTH-TYPE TRANSCRIPTIONAL REPRESSOR YETL"/>
    <property type="match status" value="1"/>
</dbReference>
<dbReference type="GO" id="GO:0006950">
    <property type="term" value="P:response to stress"/>
    <property type="evidence" value="ECO:0007669"/>
    <property type="project" value="TreeGrafter"/>
</dbReference>
<accession>A0AA41UF27</accession>
<dbReference type="InterPro" id="IPR000835">
    <property type="entry name" value="HTH_MarR-typ"/>
</dbReference>